<keyword evidence="7" id="KW-0235">DNA replication</keyword>
<dbReference type="Gene3D" id="1.10.150.870">
    <property type="match status" value="1"/>
</dbReference>
<comment type="function">
    <text evidence="9">DNA polymerase III is a complex, multichain enzyme responsible for most of the replicative synthesis in bacteria. This DNA polymerase also exhibits 3' to 5' exonuclease activity. The alpha chain is the DNA polymerase.</text>
</comment>
<dbReference type="InterPro" id="IPR011708">
    <property type="entry name" value="DNA_pol3_alpha_NTPase_dom"/>
</dbReference>
<dbReference type="EMBL" id="SWOY01000005">
    <property type="protein sequence ID" value="NFG17825.1"/>
    <property type="molecule type" value="Genomic_DNA"/>
</dbReference>
<evidence type="ECO:0000256" key="3">
    <source>
        <dbReference type="ARBA" id="ARBA00012417"/>
    </source>
</evidence>
<reference evidence="12 13" key="1">
    <citation type="submission" date="2019-04" db="EMBL/GenBank/DDBJ databases">
        <title>Genome sequencing of Clostridium botulinum Groups I-IV and Clostridium butyricum.</title>
        <authorList>
            <person name="Brunt J."/>
            <person name="Van Vliet A.H.M."/>
            <person name="Stringer S.C."/>
            <person name="Carter A.T."/>
            <person name="Peck M.W."/>
        </authorList>
    </citation>
    <scope>NUCLEOTIDE SEQUENCE [LARGE SCALE GENOMIC DNA]</scope>
    <source>
        <strain evidence="12 13">IFR 18/037</strain>
    </source>
</reference>
<dbReference type="NCBIfam" id="NF005298">
    <property type="entry name" value="PRK06826.1"/>
    <property type="match status" value="1"/>
</dbReference>
<dbReference type="InterPro" id="IPR004805">
    <property type="entry name" value="DnaE2/DnaE/PolC"/>
</dbReference>
<evidence type="ECO:0000256" key="5">
    <source>
        <dbReference type="ARBA" id="ARBA00022679"/>
    </source>
</evidence>
<dbReference type="Pfam" id="PF07733">
    <property type="entry name" value="DNA_pol3_alpha"/>
    <property type="match status" value="1"/>
</dbReference>
<evidence type="ECO:0000259" key="11">
    <source>
        <dbReference type="SMART" id="SM00481"/>
    </source>
</evidence>
<proteinExistence type="inferred from homology"/>
<evidence type="ECO:0000256" key="1">
    <source>
        <dbReference type="ARBA" id="ARBA00004496"/>
    </source>
</evidence>
<keyword evidence="8" id="KW-0239">DNA-directed DNA polymerase</keyword>
<evidence type="ECO:0000256" key="8">
    <source>
        <dbReference type="ARBA" id="ARBA00022932"/>
    </source>
</evidence>
<dbReference type="GO" id="GO:0003676">
    <property type="term" value="F:nucleic acid binding"/>
    <property type="evidence" value="ECO:0007669"/>
    <property type="project" value="InterPro"/>
</dbReference>
<dbReference type="SUPFAM" id="SSF89550">
    <property type="entry name" value="PHP domain-like"/>
    <property type="match status" value="1"/>
</dbReference>
<evidence type="ECO:0000256" key="4">
    <source>
        <dbReference type="ARBA" id="ARBA00019114"/>
    </source>
</evidence>
<dbReference type="GO" id="GO:0008408">
    <property type="term" value="F:3'-5' exonuclease activity"/>
    <property type="evidence" value="ECO:0007669"/>
    <property type="project" value="InterPro"/>
</dbReference>
<dbReference type="NCBIfam" id="TIGR00594">
    <property type="entry name" value="polc"/>
    <property type="match status" value="1"/>
</dbReference>
<evidence type="ECO:0000256" key="10">
    <source>
        <dbReference type="ARBA" id="ARBA00049244"/>
    </source>
</evidence>
<gene>
    <name evidence="12" type="ORF">FC794_13720</name>
</gene>
<dbReference type="AlphaFoldDB" id="A0A6B4AEZ0"/>
<dbReference type="InterPro" id="IPR041931">
    <property type="entry name" value="DNA_pol3_alpha_thumb_dom"/>
</dbReference>
<protein>
    <recommendedName>
        <fullName evidence="4">DNA polymerase III subunit alpha</fullName>
        <ecNumber evidence="3">2.7.7.7</ecNumber>
    </recommendedName>
</protein>
<comment type="caution">
    <text evidence="12">The sequence shown here is derived from an EMBL/GenBank/DDBJ whole genome shotgun (WGS) entry which is preliminary data.</text>
</comment>
<evidence type="ECO:0000256" key="2">
    <source>
        <dbReference type="ARBA" id="ARBA00009496"/>
    </source>
</evidence>
<dbReference type="InterPro" id="IPR029460">
    <property type="entry name" value="DNAPol_HHH"/>
</dbReference>
<sequence>MGKNQFDEKKPEWVSLHQHTEYSLLDSSAKISDLIKRAKEFGMKSIAITDHGVMYGCVDFYKEAIKQGIKPIIGCEIYVASKSMYIKQQDKENETHHLVLLVKNEIGYKNLMEIVSKASVEGFYYKPRVDHEFLKDHSEGLIALSACLGGEVQANILKENLKKAEEVALIYKDIFKEGFYLELQYHGMEEQLKVNETLVKMSKDLDIPLVATNDVHYIRKEDYKSHDILLCIQTGKTVEEENRMRYPSDQFYLKSPEEMYETFSYVPEALENTVKISEECNFDYNFHESKLPKFPLEEGVDPYEYLRKICFKGLFLRYEVLKDFIDKPFSIDEVLVYGNENKEAFDLIERLNYELSIIKQMGYVDYFLIVWDFIRFANEKGIMTGPGRGSAAGSLVAYTLGITKIDPIKYNLIFERFLNPDRISMPDIDSDFCYERRGEVIDYVVEKYGKENVSQIITFGTMAARACIRDVGRAMNYPYAEVDRIAKMIPTVLNITINKALELNPELKEVYDNEERVRELIDVARALEGLPRHTSTHAAGVVIASQPLVNYVPLQKNEESIVTQFTMGTLEELGLLKMDFLGLRTLTVMRDAVRIIKENKEINIDLDNIDFEDKEVYKMIGQGKTVGVFQLESAGMTSFMKELKPDSLEDIIAGISLYRPGPMAEIPRYIANKNNPLNIEYQTEKLEPILSVTYNCIVYQEQVMQIVRDLAGYSMGRSDLVRRAMSKKKHDVMEQERRNFIYGNEDQGVKGCINNGIDENVANSLFDSMMDFASYAFNKSHAAAYAVVGFQTAYLIRYYPTEFIAAMLNSVKGDNDKVSFYVNFAKTLGIEIIAPNINESYSNFTVKDNRIIFGLTAVKNVGEKGIDNIVLSREQKDKFIDLSDFFNKVDTSIINKRLVESLIKAGAFDCLKVYRSKMLAVFEKIMDGIQKQKRNNIEGQVNLFMDIMDNKESSMDIKYPNIKEFDKKYILQMEKEMTGLYFSGHPLEEYEETLKIQTSHLISDIIPKESLEGNLVDTISSIKDGDKVVVGGMITHVSKKLTRNNDMMAFIVLEDLYSSIEVIVFPKIFNMARNIINEDEVVLLKGRVSLREDEQPKLICEFMEPLVKINSEKLYILVEEKKDIKLKLQEIKGVFLQHKGNIPVYFCTNKERKKFRIDRELWVNESRELMDNLRNMFGENNVKIL</sequence>
<dbReference type="InterPro" id="IPR003141">
    <property type="entry name" value="Pol/His_phosphatase_N"/>
</dbReference>
<dbReference type="InterPro" id="IPR004013">
    <property type="entry name" value="PHP_dom"/>
</dbReference>
<feature type="domain" description="Polymerase/histidinol phosphatase N-terminal" evidence="11">
    <location>
        <begin position="14"/>
        <end position="81"/>
    </location>
</feature>
<dbReference type="RefSeq" id="WP_003357426.1">
    <property type="nucleotide sequence ID" value="NZ_CP013246.1"/>
</dbReference>
<organism evidence="12 13">
    <name type="scientific">Clostridium botulinum</name>
    <dbReference type="NCBI Taxonomy" id="1491"/>
    <lineage>
        <taxon>Bacteria</taxon>
        <taxon>Bacillati</taxon>
        <taxon>Bacillota</taxon>
        <taxon>Clostridia</taxon>
        <taxon>Eubacteriales</taxon>
        <taxon>Clostridiaceae</taxon>
        <taxon>Clostridium</taxon>
    </lineage>
</organism>
<dbReference type="Gene3D" id="1.10.10.1600">
    <property type="entry name" value="Bacterial DNA polymerase III alpha subunit, thumb domain"/>
    <property type="match status" value="1"/>
</dbReference>
<dbReference type="NCBIfam" id="NF004226">
    <property type="entry name" value="PRK05673.1"/>
    <property type="match status" value="1"/>
</dbReference>
<dbReference type="PANTHER" id="PTHR32294">
    <property type="entry name" value="DNA POLYMERASE III SUBUNIT ALPHA"/>
    <property type="match status" value="1"/>
</dbReference>
<dbReference type="Pfam" id="PF14579">
    <property type="entry name" value="HHH_6"/>
    <property type="match status" value="1"/>
</dbReference>
<evidence type="ECO:0000313" key="12">
    <source>
        <dbReference type="EMBL" id="NFG17825.1"/>
    </source>
</evidence>
<dbReference type="EC" id="2.7.7.7" evidence="3"/>
<dbReference type="Proteomes" id="UP000478995">
    <property type="component" value="Unassembled WGS sequence"/>
</dbReference>
<dbReference type="PANTHER" id="PTHR32294:SF0">
    <property type="entry name" value="DNA POLYMERASE III SUBUNIT ALPHA"/>
    <property type="match status" value="1"/>
</dbReference>
<dbReference type="InterPro" id="IPR040982">
    <property type="entry name" value="DNA_pol3_finger"/>
</dbReference>
<keyword evidence="6 12" id="KW-0548">Nucleotidyltransferase</keyword>
<dbReference type="CDD" id="cd12113">
    <property type="entry name" value="PHP_PolIIIA_DnaE3"/>
    <property type="match status" value="1"/>
</dbReference>
<dbReference type="Gene3D" id="3.20.20.140">
    <property type="entry name" value="Metal-dependent hydrolases"/>
    <property type="match status" value="1"/>
</dbReference>
<dbReference type="GO" id="GO:0006260">
    <property type="term" value="P:DNA replication"/>
    <property type="evidence" value="ECO:0007669"/>
    <property type="project" value="UniProtKB-KW"/>
</dbReference>
<dbReference type="InterPro" id="IPR016195">
    <property type="entry name" value="Pol/histidinol_Pase-like"/>
</dbReference>
<comment type="catalytic activity">
    <reaction evidence="10">
        <text>DNA(n) + a 2'-deoxyribonucleoside 5'-triphosphate = DNA(n+1) + diphosphate</text>
        <dbReference type="Rhea" id="RHEA:22508"/>
        <dbReference type="Rhea" id="RHEA-COMP:17339"/>
        <dbReference type="Rhea" id="RHEA-COMP:17340"/>
        <dbReference type="ChEBI" id="CHEBI:33019"/>
        <dbReference type="ChEBI" id="CHEBI:61560"/>
        <dbReference type="ChEBI" id="CHEBI:173112"/>
        <dbReference type="EC" id="2.7.7.7"/>
    </reaction>
</comment>
<comment type="similarity">
    <text evidence="2">Belongs to the DNA polymerase type-C family. DnaE subfamily.</text>
</comment>
<keyword evidence="5 12" id="KW-0808">Transferase</keyword>
<dbReference type="SMART" id="SM00481">
    <property type="entry name" value="POLIIIAc"/>
    <property type="match status" value="1"/>
</dbReference>
<dbReference type="CDD" id="cd04485">
    <property type="entry name" value="DnaE_OBF"/>
    <property type="match status" value="1"/>
</dbReference>
<name>A0A6B4AEZ0_CLOBO</name>
<dbReference type="InterPro" id="IPR004365">
    <property type="entry name" value="NA-bd_OB_tRNA"/>
</dbReference>
<comment type="subcellular location">
    <subcellularLocation>
        <location evidence="1">Cytoplasm</location>
    </subcellularLocation>
</comment>
<evidence type="ECO:0000256" key="6">
    <source>
        <dbReference type="ARBA" id="ARBA00022695"/>
    </source>
</evidence>
<dbReference type="GO" id="GO:0005737">
    <property type="term" value="C:cytoplasm"/>
    <property type="evidence" value="ECO:0007669"/>
    <property type="project" value="UniProtKB-SubCell"/>
</dbReference>
<accession>A0A6B4AEZ0</accession>
<evidence type="ECO:0000313" key="13">
    <source>
        <dbReference type="Proteomes" id="UP000478995"/>
    </source>
</evidence>
<dbReference type="Pfam" id="PF17657">
    <property type="entry name" value="DNA_pol3_finger"/>
    <property type="match status" value="1"/>
</dbReference>
<dbReference type="GO" id="GO:0003887">
    <property type="term" value="F:DNA-directed DNA polymerase activity"/>
    <property type="evidence" value="ECO:0007669"/>
    <property type="project" value="UniProtKB-KW"/>
</dbReference>
<dbReference type="Pfam" id="PF01336">
    <property type="entry name" value="tRNA_anti-codon"/>
    <property type="match status" value="1"/>
</dbReference>
<evidence type="ECO:0000256" key="7">
    <source>
        <dbReference type="ARBA" id="ARBA00022705"/>
    </source>
</evidence>
<dbReference type="Pfam" id="PF02811">
    <property type="entry name" value="PHP"/>
    <property type="match status" value="1"/>
</dbReference>
<evidence type="ECO:0000256" key="9">
    <source>
        <dbReference type="ARBA" id="ARBA00025611"/>
    </source>
</evidence>